<dbReference type="InterPro" id="IPR029063">
    <property type="entry name" value="SAM-dependent_MTases_sf"/>
</dbReference>
<keyword evidence="2" id="KW-0808">Transferase</keyword>
<evidence type="ECO:0000259" key="3">
    <source>
        <dbReference type="Pfam" id="PF13649"/>
    </source>
</evidence>
<dbReference type="SUPFAM" id="SSF53335">
    <property type="entry name" value="S-adenosyl-L-methionine-dependent methyltransferases"/>
    <property type="match status" value="1"/>
</dbReference>
<protein>
    <recommendedName>
        <fullName evidence="3">Methyltransferase domain-containing protein</fullName>
    </recommendedName>
</protein>
<evidence type="ECO:0000313" key="4">
    <source>
        <dbReference type="EMBL" id="BDM70220.1"/>
    </source>
</evidence>
<sequence length="300" mass="32931">MYPDRPGEMRMTDARREAQRIFDTLASEYDRSGVDYFGPVGERLVALVKIGSGESVLDIGCGRGAVLFHAARAVGEHGRVVGVDLSTAMVEAVRKEARASEMPQVEAMVGEGQSPPFPEQSFDVVTGGMSVHMLADIPAALRAYHQVLRPRGRLGLSAPATVERPAPEVFGLRSIARFSAAHDAGSGIYPYTEAFGGARRLRGDLLAAGFEEVEVLEEPAFICTDSAERFLRWTWTHGMRKLWERVSPDERRRAERAITTEARARSERTDRIVLRTPVMYVTAVRPALHATAGPSDRDPA</sequence>
<keyword evidence="1" id="KW-0489">Methyltransferase</keyword>
<dbReference type="InterPro" id="IPR041698">
    <property type="entry name" value="Methyltransf_25"/>
</dbReference>
<name>A0ABM7ZV27_STRNI</name>
<dbReference type="PANTHER" id="PTHR43861:SF1">
    <property type="entry name" value="TRANS-ACONITATE 2-METHYLTRANSFERASE"/>
    <property type="match status" value="1"/>
</dbReference>
<gene>
    <name evidence="4" type="ORF">HEK616_37070</name>
</gene>
<accession>A0ABM7ZV27</accession>
<keyword evidence="5" id="KW-1185">Reference proteome</keyword>
<evidence type="ECO:0000313" key="5">
    <source>
        <dbReference type="Proteomes" id="UP001059597"/>
    </source>
</evidence>
<dbReference type="Gene3D" id="3.40.50.150">
    <property type="entry name" value="Vaccinia Virus protein VP39"/>
    <property type="match status" value="1"/>
</dbReference>
<reference evidence="4" key="1">
    <citation type="submission" date="2022-06" db="EMBL/GenBank/DDBJ databases">
        <title>Complete genome sequence of Streptomyces nigrescens HEK616.</title>
        <authorList>
            <person name="Asamizu S."/>
            <person name="Onaka H."/>
        </authorList>
    </citation>
    <scope>NUCLEOTIDE SEQUENCE</scope>
    <source>
        <strain evidence="4">HEK616</strain>
    </source>
</reference>
<dbReference type="EMBL" id="AP026073">
    <property type="protein sequence ID" value="BDM70220.1"/>
    <property type="molecule type" value="Genomic_DNA"/>
</dbReference>
<dbReference type="Proteomes" id="UP001059597">
    <property type="component" value="Chromosome"/>
</dbReference>
<evidence type="ECO:0000256" key="1">
    <source>
        <dbReference type="ARBA" id="ARBA00022603"/>
    </source>
</evidence>
<proteinExistence type="predicted"/>
<dbReference type="Pfam" id="PF13649">
    <property type="entry name" value="Methyltransf_25"/>
    <property type="match status" value="1"/>
</dbReference>
<organism evidence="4 5">
    <name type="scientific">Streptomyces nigrescens</name>
    <dbReference type="NCBI Taxonomy" id="1920"/>
    <lineage>
        <taxon>Bacteria</taxon>
        <taxon>Bacillati</taxon>
        <taxon>Actinomycetota</taxon>
        <taxon>Actinomycetes</taxon>
        <taxon>Kitasatosporales</taxon>
        <taxon>Streptomycetaceae</taxon>
        <taxon>Streptomyces</taxon>
    </lineage>
</organism>
<dbReference type="CDD" id="cd02440">
    <property type="entry name" value="AdoMet_MTases"/>
    <property type="match status" value="1"/>
</dbReference>
<dbReference type="PANTHER" id="PTHR43861">
    <property type="entry name" value="TRANS-ACONITATE 2-METHYLTRANSFERASE-RELATED"/>
    <property type="match status" value="1"/>
</dbReference>
<evidence type="ECO:0000256" key="2">
    <source>
        <dbReference type="ARBA" id="ARBA00022679"/>
    </source>
</evidence>
<feature type="domain" description="Methyltransferase" evidence="3">
    <location>
        <begin position="56"/>
        <end position="152"/>
    </location>
</feature>